<proteinExistence type="inferred from homology"/>
<keyword evidence="3" id="KW-0472">Membrane</keyword>
<organism evidence="4 5">
    <name type="scientific">Chionoecetes opilio</name>
    <name type="common">Atlantic snow crab</name>
    <name type="synonym">Cancer opilio</name>
    <dbReference type="NCBI Taxonomy" id="41210"/>
    <lineage>
        <taxon>Eukaryota</taxon>
        <taxon>Metazoa</taxon>
        <taxon>Ecdysozoa</taxon>
        <taxon>Arthropoda</taxon>
        <taxon>Crustacea</taxon>
        <taxon>Multicrustacea</taxon>
        <taxon>Malacostraca</taxon>
        <taxon>Eumalacostraca</taxon>
        <taxon>Eucarida</taxon>
        <taxon>Decapoda</taxon>
        <taxon>Pleocyemata</taxon>
        <taxon>Brachyura</taxon>
        <taxon>Eubrachyura</taxon>
        <taxon>Majoidea</taxon>
        <taxon>Majidae</taxon>
        <taxon>Chionoecetes</taxon>
    </lineage>
</organism>
<reference evidence="4" key="1">
    <citation type="submission" date="2020-07" db="EMBL/GenBank/DDBJ databases">
        <title>The High-quality genome of the commercially important snow crab, Chionoecetes opilio.</title>
        <authorList>
            <person name="Jeong J.-H."/>
            <person name="Ryu S."/>
        </authorList>
    </citation>
    <scope>NUCLEOTIDE SEQUENCE</scope>
    <source>
        <strain evidence="4">MADBK_172401_WGS</strain>
        <tissue evidence="4">Digestive gland</tissue>
    </source>
</reference>
<evidence type="ECO:0000256" key="3">
    <source>
        <dbReference type="SAM" id="Phobius"/>
    </source>
</evidence>
<dbReference type="InterPro" id="IPR036291">
    <property type="entry name" value="NAD(P)-bd_dom_sf"/>
</dbReference>
<dbReference type="GO" id="GO:0016491">
    <property type="term" value="F:oxidoreductase activity"/>
    <property type="evidence" value="ECO:0007669"/>
    <property type="project" value="UniProtKB-KW"/>
</dbReference>
<evidence type="ECO:0000256" key="1">
    <source>
        <dbReference type="ARBA" id="ARBA00006484"/>
    </source>
</evidence>
<protein>
    <submittedName>
        <fullName evidence="4">Retinol dehydrogenase 11</fullName>
    </submittedName>
</protein>
<keyword evidence="3" id="KW-1133">Transmembrane helix</keyword>
<name>A0A8J4Y6D5_CHIOP</name>
<accession>A0A8J4Y6D5</accession>
<dbReference type="OrthoDB" id="191139at2759"/>
<evidence type="ECO:0000256" key="2">
    <source>
        <dbReference type="ARBA" id="ARBA00023002"/>
    </source>
</evidence>
<keyword evidence="2" id="KW-0560">Oxidoreductase</keyword>
<dbReference type="SUPFAM" id="SSF51735">
    <property type="entry name" value="NAD(P)-binding Rossmann-fold domains"/>
    <property type="match status" value="1"/>
</dbReference>
<comment type="similarity">
    <text evidence="1">Belongs to the short-chain dehydrogenases/reductases (SDR) family.</text>
</comment>
<dbReference type="Proteomes" id="UP000770661">
    <property type="component" value="Unassembled WGS sequence"/>
</dbReference>
<comment type="caution">
    <text evidence="4">The sequence shown here is derived from an EMBL/GenBank/DDBJ whole genome shotgun (WGS) entry which is preliminary data.</text>
</comment>
<keyword evidence="5" id="KW-1185">Reference proteome</keyword>
<dbReference type="Gene3D" id="3.40.50.720">
    <property type="entry name" value="NAD(P)-binding Rossmann-like Domain"/>
    <property type="match status" value="1"/>
</dbReference>
<gene>
    <name evidence="4" type="primary">RDH11_1</name>
    <name evidence="4" type="ORF">GWK47_046481</name>
</gene>
<dbReference type="PANTHER" id="PTHR24320">
    <property type="entry name" value="RETINOL DEHYDROGENASE"/>
    <property type="match status" value="1"/>
</dbReference>
<dbReference type="AlphaFoldDB" id="A0A8J4Y6D5"/>
<dbReference type="Pfam" id="PF13561">
    <property type="entry name" value="adh_short_C2"/>
    <property type="match status" value="1"/>
</dbReference>
<keyword evidence="3" id="KW-0812">Transmembrane</keyword>
<dbReference type="EMBL" id="JACEEZ010011168">
    <property type="protein sequence ID" value="KAG0721432.1"/>
    <property type="molecule type" value="Genomic_DNA"/>
</dbReference>
<feature type="transmembrane region" description="Helical" evidence="3">
    <location>
        <begin position="182"/>
        <end position="201"/>
    </location>
</feature>
<evidence type="ECO:0000313" key="4">
    <source>
        <dbReference type="EMBL" id="KAG0721432.1"/>
    </source>
</evidence>
<dbReference type="PRINTS" id="PR00081">
    <property type="entry name" value="GDHRDH"/>
</dbReference>
<dbReference type="InterPro" id="IPR002347">
    <property type="entry name" value="SDR_fam"/>
</dbReference>
<sequence>MELDLGDLASVRTFSAALLGKFDHLDVLINNAGVYVPPEDLAKTKDGFEVHFGVNHLGHFLLTLLLLPRLQDTPGARWGGDGGLLAVQVWQDRVGGPAGEKGWDTSVRNALYSNSKLANVMHSQELARRTAGSSVRAFALCPGFVSTGLFRHSQHRLGLLRKVLFAPVLLLFMRNAKQVGVWVSVGVGVWVWWVWVGVCVFHSVVGRESVSYVVAILTP</sequence>
<evidence type="ECO:0000313" key="5">
    <source>
        <dbReference type="Proteomes" id="UP000770661"/>
    </source>
</evidence>
<dbReference type="PANTHER" id="PTHR24320:SF152">
    <property type="entry name" value="SHORT-CHAIN DEHYDROGENASE_REDUCTASE FAMILY PROTEIN"/>
    <property type="match status" value="1"/>
</dbReference>